<evidence type="ECO:0000313" key="1">
    <source>
        <dbReference type="EMBL" id="AUX46455.1"/>
    </source>
</evidence>
<dbReference type="Proteomes" id="UP000238348">
    <property type="component" value="Chromosome"/>
</dbReference>
<name>A0A2L0F4G3_SORCE</name>
<evidence type="ECO:0000313" key="2">
    <source>
        <dbReference type="Proteomes" id="UP000238348"/>
    </source>
</evidence>
<dbReference type="OrthoDB" id="9133983at2"/>
<dbReference type="RefSeq" id="WP_104984638.1">
    <property type="nucleotide sequence ID" value="NZ_CP012673.1"/>
</dbReference>
<organism evidence="1 2">
    <name type="scientific">Sorangium cellulosum</name>
    <name type="common">Polyangium cellulosum</name>
    <dbReference type="NCBI Taxonomy" id="56"/>
    <lineage>
        <taxon>Bacteria</taxon>
        <taxon>Pseudomonadati</taxon>
        <taxon>Myxococcota</taxon>
        <taxon>Polyangia</taxon>
        <taxon>Polyangiales</taxon>
        <taxon>Polyangiaceae</taxon>
        <taxon>Sorangium</taxon>
    </lineage>
</organism>
<accession>A0A2L0F4G3</accession>
<reference evidence="1 2" key="1">
    <citation type="submission" date="2015-09" db="EMBL/GenBank/DDBJ databases">
        <title>Sorangium comparison.</title>
        <authorList>
            <person name="Zaburannyi N."/>
            <person name="Bunk B."/>
            <person name="Overmann J."/>
            <person name="Mueller R."/>
        </authorList>
    </citation>
    <scope>NUCLEOTIDE SEQUENCE [LARGE SCALE GENOMIC DNA]</scope>
    <source>
        <strain evidence="1 2">So ce26</strain>
    </source>
</reference>
<proteinExistence type="predicted"/>
<dbReference type="EMBL" id="CP012673">
    <property type="protein sequence ID" value="AUX46455.1"/>
    <property type="molecule type" value="Genomic_DNA"/>
</dbReference>
<sequence>MSDDSALREIAARYVWWQAPEVTLARPRHFLCQVMALGTAEDVRTVRRLLGDQALLDALEHAPPGVMDPKSWNYWHLFFGRRPPPLPERPLL</sequence>
<protein>
    <submittedName>
        <fullName evidence="1">Uncharacterized protein</fullName>
    </submittedName>
</protein>
<dbReference type="AlphaFoldDB" id="A0A2L0F4G3"/>
<gene>
    <name evidence="1" type="ORF">SOCE26_079610</name>
</gene>